<organism evidence="1 2">
    <name type="scientific">Roseivivax isoporae LMG 25204</name>
    <dbReference type="NCBI Taxonomy" id="1449351"/>
    <lineage>
        <taxon>Bacteria</taxon>
        <taxon>Pseudomonadati</taxon>
        <taxon>Pseudomonadota</taxon>
        <taxon>Alphaproteobacteria</taxon>
        <taxon>Rhodobacterales</taxon>
        <taxon>Roseobacteraceae</taxon>
        <taxon>Roseivivax</taxon>
    </lineage>
</organism>
<comment type="caution">
    <text evidence="1">The sequence shown here is derived from an EMBL/GenBank/DDBJ whole genome shotgun (WGS) entry which is preliminary data.</text>
</comment>
<evidence type="ECO:0000313" key="2">
    <source>
        <dbReference type="Proteomes" id="UP000023430"/>
    </source>
</evidence>
<name>X7F8W2_9RHOB</name>
<protein>
    <recommendedName>
        <fullName evidence="3">Gas vesicle protein</fullName>
    </recommendedName>
</protein>
<dbReference type="EMBL" id="JAME01000010">
    <property type="protein sequence ID" value="ETX29352.1"/>
    <property type="molecule type" value="Genomic_DNA"/>
</dbReference>
<proteinExistence type="predicted"/>
<reference evidence="1 2" key="1">
    <citation type="submission" date="2014-01" db="EMBL/GenBank/DDBJ databases">
        <title>Roseivivax isoporae LMG 25204 Genome Sequencing.</title>
        <authorList>
            <person name="Lai Q."/>
            <person name="Li G."/>
            <person name="Shao Z."/>
        </authorList>
    </citation>
    <scope>NUCLEOTIDE SEQUENCE [LARGE SCALE GENOMIC DNA]</scope>
    <source>
        <strain evidence="1 2">LMG 25204</strain>
    </source>
</reference>
<evidence type="ECO:0008006" key="3">
    <source>
        <dbReference type="Google" id="ProtNLM"/>
    </source>
</evidence>
<evidence type="ECO:0000313" key="1">
    <source>
        <dbReference type="EMBL" id="ETX29352.1"/>
    </source>
</evidence>
<dbReference type="Pfam" id="PF05800">
    <property type="entry name" value="GvpO"/>
    <property type="match status" value="1"/>
</dbReference>
<dbReference type="GO" id="GO:0031412">
    <property type="term" value="P:gas vesicle organization"/>
    <property type="evidence" value="ECO:0007669"/>
    <property type="project" value="InterPro"/>
</dbReference>
<dbReference type="STRING" id="1449351.RISW2_01395"/>
<dbReference type="InterPro" id="IPR008634">
    <property type="entry name" value="Gas-vesicle_GvpO"/>
</dbReference>
<sequence>MVEQPRTDAFRAAGARPLTLAQALARGRAAMAEITTAPIDAVTRFEAESDGGWHAVIDVIEVPARMGDNDLLCTYDIALDAQGDLAGFRRTARYHREDGIPA</sequence>
<dbReference type="Proteomes" id="UP000023430">
    <property type="component" value="Unassembled WGS sequence"/>
</dbReference>
<keyword evidence="2" id="KW-1185">Reference proteome</keyword>
<dbReference type="eggNOG" id="ENOG5030YV3">
    <property type="taxonomic scope" value="Bacteria"/>
</dbReference>
<gene>
    <name evidence="1" type="ORF">RISW2_01395</name>
</gene>
<dbReference type="RefSeq" id="WP_043769055.1">
    <property type="nucleotide sequence ID" value="NZ_JAME01000010.1"/>
</dbReference>
<accession>X7F8W2</accession>
<dbReference type="AlphaFoldDB" id="X7F8W2"/>